<gene>
    <name evidence="5" type="ORF">SAMN05216605_102468</name>
</gene>
<evidence type="ECO:0000256" key="3">
    <source>
        <dbReference type="SAM" id="SignalP"/>
    </source>
</evidence>
<evidence type="ECO:0000313" key="5">
    <source>
        <dbReference type="EMBL" id="SDG57829.1"/>
    </source>
</evidence>
<keyword evidence="1" id="KW-0602">Photosynthesis</keyword>
<dbReference type="InterPro" id="IPR028203">
    <property type="entry name" value="PSII_CF48-like_dom"/>
</dbReference>
<dbReference type="STRING" id="89065.SAMN05216605_102468"/>
<dbReference type="PANTHER" id="PTHR47199:SF2">
    <property type="entry name" value="PHOTOSYSTEM II STABILITY_ASSEMBLY FACTOR HCF136, CHLOROPLASTIC"/>
    <property type="match status" value="1"/>
</dbReference>
<sequence>MISREPHNNRNLSLAGAKPARTCFTAVRTCLMTACLMAVMHSVFAASTSTVSEVLDTAAQSVDERLSVPVLSVARVGDALIAVGPHGVIQRSTDGGQSWKQMPSPVSTDLVQVRFVDDRNGWIVGHDSLVMHSSDGGQNWKVQLDGRSLLKLLNDYYQPLADKGNDEAARVLNETATASSSSATPGVLAAPLLDVLFDPQGNGFVVGAFGMVLHSTDNGAHWQPWVERSDNDRRMHLYGLAQRNGVFYISGEQGLLLKQDVAAERFTHVELPYAGTLFGVTALDDLLLVHGLRGNLYASRDDGQQWQKIETGITSSLVSIVKQGDRWLVVGQGGELASLDRNALTVGKLRAAKGGEVYGASDSGKPGALVVSRFSGAGVLDIATAE</sequence>
<dbReference type="Gene3D" id="2.130.10.10">
    <property type="entry name" value="YVTN repeat-like/Quinoprotein amine dehydrogenase"/>
    <property type="match status" value="2"/>
</dbReference>
<evidence type="ECO:0000256" key="1">
    <source>
        <dbReference type="ARBA" id="ARBA00022531"/>
    </source>
</evidence>
<dbReference type="EMBL" id="FNCO01000002">
    <property type="protein sequence ID" value="SDG57829.1"/>
    <property type="molecule type" value="Genomic_DNA"/>
</dbReference>
<organism evidence="5 6">
    <name type="scientific">Pseudomonas abietaniphila</name>
    <dbReference type="NCBI Taxonomy" id="89065"/>
    <lineage>
        <taxon>Bacteria</taxon>
        <taxon>Pseudomonadati</taxon>
        <taxon>Pseudomonadota</taxon>
        <taxon>Gammaproteobacteria</taxon>
        <taxon>Pseudomonadales</taxon>
        <taxon>Pseudomonadaceae</taxon>
        <taxon>Pseudomonas</taxon>
    </lineage>
</organism>
<evidence type="ECO:0000259" key="4">
    <source>
        <dbReference type="Pfam" id="PF14870"/>
    </source>
</evidence>
<feature type="domain" description="Photosynthesis system II assembly factor Ycf48/Hcf136-like" evidence="4">
    <location>
        <begin position="83"/>
        <end position="144"/>
    </location>
</feature>
<accession>A0A1G7VEP4</accession>
<keyword evidence="3" id="KW-0732">Signal</keyword>
<dbReference type="Pfam" id="PF14870">
    <property type="entry name" value="PSII_BNR"/>
    <property type="match status" value="2"/>
</dbReference>
<dbReference type="GO" id="GO:0015979">
    <property type="term" value="P:photosynthesis"/>
    <property type="evidence" value="ECO:0007669"/>
    <property type="project" value="UniProtKB-KW"/>
</dbReference>
<reference evidence="6" key="1">
    <citation type="submission" date="2016-10" db="EMBL/GenBank/DDBJ databases">
        <authorList>
            <person name="Varghese N."/>
            <person name="Submissions S."/>
        </authorList>
    </citation>
    <scope>NUCLEOTIDE SEQUENCE [LARGE SCALE GENOMIC DNA]</scope>
    <source>
        <strain evidence="6">ATCC 700689</strain>
    </source>
</reference>
<feature type="chain" id="PRO_5010267035" description="Photosynthesis system II assembly factor Ycf48/Hcf136-like domain-containing protein" evidence="3">
    <location>
        <begin position="46"/>
        <end position="386"/>
    </location>
</feature>
<dbReference type="AlphaFoldDB" id="A0A1G7VEP4"/>
<dbReference type="RefSeq" id="WP_074750923.1">
    <property type="nucleotide sequence ID" value="NZ_FNCO01000002.1"/>
</dbReference>
<evidence type="ECO:0000313" key="6">
    <source>
        <dbReference type="Proteomes" id="UP000182894"/>
    </source>
</evidence>
<dbReference type="PANTHER" id="PTHR47199">
    <property type="entry name" value="PHOTOSYSTEM II STABILITY/ASSEMBLY FACTOR HCF136, CHLOROPLASTIC"/>
    <property type="match status" value="1"/>
</dbReference>
<feature type="signal peptide" evidence="3">
    <location>
        <begin position="1"/>
        <end position="45"/>
    </location>
</feature>
<proteinExistence type="predicted"/>
<dbReference type="SUPFAM" id="SSF110296">
    <property type="entry name" value="Oligoxyloglucan reducing end-specific cellobiohydrolase"/>
    <property type="match status" value="1"/>
</dbReference>
<dbReference type="GO" id="GO:0009523">
    <property type="term" value="C:photosystem II"/>
    <property type="evidence" value="ECO:0007669"/>
    <property type="project" value="UniProtKB-KW"/>
</dbReference>
<name>A0A1G7VEP4_9PSED</name>
<dbReference type="InterPro" id="IPR015943">
    <property type="entry name" value="WD40/YVTN_repeat-like_dom_sf"/>
</dbReference>
<protein>
    <recommendedName>
        <fullName evidence="4">Photosynthesis system II assembly factor Ycf48/Hcf136-like domain-containing protein</fullName>
    </recommendedName>
</protein>
<evidence type="ECO:0000256" key="2">
    <source>
        <dbReference type="ARBA" id="ARBA00023276"/>
    </source>
</evidence>
<feature type="domain" description="Photosynthesis system II assembly factor Ycf48/Hcf136-like" evidence="4">
    <location>
        <begin position="191"/>
        <end position="306"/>
    </location>
</feature>
<keyword evidence="2" id="KW-0604">Photosystem II</keyword>
<keyword evidence="6" id="KW-1185">Reference proteome</keyword>
<dbReference type="Proteomes" id="UP000182894">
    <property type="component" value="Unassembled WGS sequence"/>
</dbReference>